<dbReference type="InterPro" id="IPR001633">
    <property type="entry name" value="EAL_dom"/>
</dbReference>
<dbReference type="NCBIfam" id="TIGR00229">
    <property type="entry name" value="sensory_box"/>
    <property type="match status" value="4"/>
</dbReference>
<evidence type="ECO:0000259" key="6">
    <source>
        <dbReference type="PROSITE" id="PS50887"/>
    </source>
</evidence>
<evidence type="ECO:0000256" key="2">
    <source>
        <dbReference type="SAM" id="Coils"/>
    </source>
</evidence>
<dbReference type="Gene3D" id="3.20.20.450">
    <property type="entry name" value="EAL domain"/>
    <property type="match status" value="1"/>
</dbReference>
<dbReference type="InterPro" id="IPR001610">
    <property type="entry name" value="PAC"/>
</dbReference>
<feature type="domain" description="PAS" evidence="3">
    <location>
        <begin position="281"/>
        <end position="352"/>
    </location>
</feature>
<evidence type="ECO:0000256" key="1">
    <source>
        <dbReference type="ARBA" id="ARBA00001946"/>
    </source>
</evidence>
<dbReference type="Pfam" id="PF08447">
    <property type="entry name" value="PAS_3"/>
    <property type="match status" value="1"/>
</dbReference>
<dbReference type="CDD" id="cd01949">
    <property type="entry name" value="GGDEF"/>
    <property type="match status" value="1"/>
</dbReference>
<dbReference type="PROSITE" id="PS50883">
    <property type="entry name" value="EAL"/>
    <property type="match status" value="1"/>
</dbReference>
<comment type="caution">
    <text evidence="7">The sequence shown here is derived from an EMBL/GenBank/DDBJ whole genome shotgun (WGS) entry which is preliminary data.</text>
</comment>
<feature type="domain" description="PAS" evidence="3">
    <location>
        <begin position="144"/>
        <end position="192"/>
    </location>
</feature>
<dbReference type="SMART" id="SM00052">
    <property type="entry name" value="EAL"/>
    <property type="match status" value="1"/>
</dbReference>
<evidence type="ECO:0000259" key="5">
    <source>
        <dbReference type="PROSITE" id="PS50883"/>
    </source>
</evidence>
<dbReference type="InterPro" id="IPR029787">
    <property type="entry name" value="Nucleotide_cyclase"/>
</dbReference>
<dbReference type="Pfam" id="PF00990">
    <property type="entry name" value="GGDEF"/>
    <property type="match status" value="1"/>
</dbReference>
<dbReference type="GO" id="GO:0006355">
    <property type="term" value="P:regulation of DNA-templated transcription"/>
    <property type="evidence" value="ECO:0007669"/>
    <property type="project" value="InterPro"/>
</dbReference>
<feature type="domain" description="EAL" evidence="5">
    <location>
        <begin position="707"/>
        <end position="958"/>
    </location>
</feature>
<dbReference type="SMART" id="SM00086">
    <property type="entry name" value="PAC"/>
    <property type="match status" value="2"/>
</dbReference>
<name>A0A3D8GYJ6_9GAMM</name>
<dbReference type="PROSITE" id="PS50887">
    <property type="entry name" value="GGDEF"/>
    <property type="match status" value="1"/>
</dbReference>
<dbReference type="CDD" id="cd00130">
    <property type="entry name" value="PAS"/>
    <property type="match status" value="4"/>
</dbReference>
<dbReference type="Gene3D" id="3.30.70.270">
    <property type="match status" value="1"/>
</dbReference>
<dbReference type="InterPro" id="IPR013767">
    <property type="entry name" value="PAS_fold"/>
</dbReference>
<dbReference type="PROSITE" id="PS50113">
    <property type="entry name" value="PAC"/>
    <property type="match status" value="2"/>
</dbReference>
<dbReference type="InterPro" id="IPR013655">
    <property type="entry name" value="PAS_fold_3"/>
</dbReference>
<dbReference type="Pfam" id="PF00563">
    <property type="entry name" value="EAL"/>
    <property type="match status" value="1"/>
</dbReference>
<dbReference type="InterPro" id="IPR035965">
    <property type="entry name" value="PAS-like_dom_sf"/>
</dbReference>
<dbReference type="InterPro" id="IPR052155">
    <property type="entry name" value="Biofilm_reg_signaling"/>
</dbReference>
<dbReference type="SUPFAM" id="SSF141868">
    <property type="entry name" value="EAL domain-like"/>
    <property type="match status" value="1"/>
</dbReference>
<evidence type="ECO:0000313" key="8">
    <source>
        <dbReference type="Proteomes" id="UP000256431"/>
    </source>
</evidence>
<dbReference type="Pfam" id="PF00989">
    <property type="entry name" value="PAS"/>
    <property type="match status" value="2"/>
</dbReference>
<dbReference type="Gene3D" id="3.30.450.20">
    <property type="entry name" value="PAS domain"/>
    <property type="match status" value="4"/>
</dbReference>
<proteinExistence type="predicted"/>
<accession>A0A3D8GYJ6</accession>
<feature type="coiled-coil region" evidence="2">
    <location>
        <begin position="124"/>
        <end position="151"/>
    </location>
</feature>
<dbReference type="GO" id="GO:0003824">
    <property type="term" value="F:catalytic activity"/>
    <property type="evidence" value="ECO:0007669"/>
    <property type="project" value="UniProtKB-ARBA"/>
</dbReference>
<dbReference type="CDD" id="cd01948">
    <property type="entry name" value="EAL"/>
    <property type="match status" value="1"/>
</dbReference>
<keyword evidence="8" id="KW-1185">Reference proteome</keyword>
<dbReference type="PANTHER" id="PTHR44757">
    <property type="entry name" value="DIGUANYLATE CYCLASE DGCP"/>
    <property type="match status" value="1"/>
</dbReference>
<evidence type="ECO:0000259" key="4">
    <source>
        <dbReference type="PROSITE" id="PS50113"/>
    </source>
</evidence>
<gene>
    <name evidence="7" type="ORF">DXI23_19195</name>
</gene>
<dbReference type="SMART" id="SM00091">
    <property type="entry name" value="PAS"/>
    <property type="match status" value="4"/>
</dbReference>
<dbReference type="InterPro" id="IPR000014">
    <property type="entry name" value="PAS"/>
</dbReference>
<sequence length="958" mass="107232">MISGPLSPEQSILVGRMLTHSASVMIWISDANKECVYFNESWLTFTGKRLNDEAGFGWSKGVHPDDYGRCREIFGQAFDQRQSFSMDYRLLRADGVYRWIRDEGAPYFEPTGEFVGYIGSCHDIHEQTSALKQLAESKKRISEERQEYSSTLDSLQIGIVLHAEDTSILYSNRAATDILGLTQEQMAGKKAIDPAWQFIDEQLNPLPLSRYPVNVALSSSANLFDYVVGVLRPDRDKPIWASVTTHYLETQNPDDSVQGKAIISFVDITARKEAENQLTRSEALLSSHVENTPLGCITWDPNLICTSWNPAATSIFGYSESEMIGLSSWESIVPEEVKGHVFNLFHSLLHRTGGESSINQNRTKDGKVIVCEWFNTTLVDKEGRVLGIASMVSDVTEKKEKESLLLTQSQITSNMIEGVCLVVSDSQKIVYVNPTFEKMFRCHQDSVVGKKLTELDCFGIQLDSDTIKEVVQSVANKKVWRREWSRSNEQGENVWYSTSLSGFDHPTHGPVWIVVTADVTDKKLLDYKLAYSASHDSLTGLINRSEFELRANQLMTDVEGSQRQHALCFLDLDQFKVINDTCGHTAGDELLRQLAIELDTLVRKNDTLARLGGDEFAILLEDCSLEQAFRVAQSVLSQIADYQFVWESGVFRIGASIGLVEINAATGNLTTLLKQADIACYTAKEQGRNRIHVFKEDDAEINLRKGQIEWISKIEAALTDNRFILFAQPIQSFKKPGAGHYEILIRLRGEDGQIYPPGAFLPAAERYDIIGRIDHWVVTEVADLFVRYREFFQSVDLVAINLSGASLGDFHFLEYILELVRSGSLAPDKVCFEVTETVVISNLKSAVKFINSLRSLGFSFALDDFGSGISSFGYLKNLPVDYLKIDGMFVKDIAEDSFDYAMVKSINDLGQLMGMTTVAEFVESDAIISKLREIGVDYGQGFALGKPESFIDLIKSST</sequence>
<dbReference type="SUPFAM" id="SSF55073">
    <property type="entry name" value="Nucleotide cyclase"/>
    <property type="match status" value="1"/>
</dbReference>
<organism evidence="7 8">
    <name type="scientific">Marinobacter flavimaris</name>
    <dbReference type="NCBI Taxonomy" id="262076"/>
    <lineage>
        <taxon>Bacteria</taxon>
        <taxon>Pseudomonadati</taxon>
        <taxon>Pseudomonadota</taxon>
        <taxon>Gammaproteobacteria</taxon>
        <taxon>Pseudomonadales</taxon>
        <taxon>Marinobacteraceae</taxon>
        <taxon>Marinobacter</taxon>
    </lineage>
</organism>
<protein>
    <submittedName>
        <fullName evidence="7">EAL domain-containing protein</fullName>
    </submittedName>
</protein>
<dbReference type="InterPro" id="IPR000700">
    <property type="entry name" value="PAS-assoc_C"/>
</dbReference>
<feature type="domain" description="PAC" evidence="4">
    <location>
        <begin position="84"/>
        <end position="136"/>
    </location>
</feature>
<comment type="cofactor">
    <cofactor evidence="1">
        <name>Mg(2+)</name>
        <dbReference type="ChEBI" id="CHEBI:18420"/>
    </cofactor>
</comment>
<dbReference type="InterPro" id="IPR000160">
    <property type="entry name" value="GGDEF_dom"/>
</dbReference>
<dbReference type="EMBL" id="QRDH01000013">
    <property type="protein sequence ID" value="RDU39259.1"/>
    <property type="molecule type" value="Genomic_DNA"/>
</dbReference>
<evidence type="ECO:0000259" key="3">
    <source>
        <dbReference type="PROSITE" id="PS50112"/>
    </source>
</evidence>
<dbReference type="PANTHER" id="PTHR44757:SF4">
    <property type="entry name" value="DIGUANYLATE CYCLASE DGCE-RELATED"/>
    <property type="match status" value="1"/>
</dbReference>
<dbReference type="Pfam" id="PF13426">
    <property type="entry name" value="PAS_9"/>
    <property type="match status" value="1"/>
</dbReference>
<dbReference type="SUPFAM" id="SSF55785">
    <property type="entry name" value="PYP-like sensor domain (PAS domain)"/>
    <property type="match status" value="4"/>
</dbReference>
<dbReference type="InterPro" id="IPR043128">
    <property type="entry name" value="Rev_trsase/Diguanyl_cyclase"/>
</dbReference>
<feature type="domain" description="PAC" evidence="4">
    <location>
        <begin position="352"/>
        <end position="407"/>
    </location>
</feature>
<feature type="domain" description="GGDEF" evidence="6">
    <location>
        <begin position="563"/>
        <end position="696"/>
    </location>
</feature>
<dbReference type="SMART" id="SM00267">
    <property type="entry name" value="GGDEF"/>
    <property type="match status" value="1"/>
</dbReference>
<dbReference type="Proteomes" id="UP000256431">
    <property type="component" value="Unassembled WGS sequence"/>
</dbReference>
<evidence type="ECO:0000313" key="7">
    <source>
        <dbReference type="EMBL" id="RDU39259.1"/>
    </source>
</evidence>
<keyword evidence="2" id="KW-0175">Coiled coil</keyword>
<dbReference type="PROSITE" id="PS50112">
    <property type="entry name" value="PAS"/>
    <property type="match status" value="2"/>
</dbReference>
<dbReference type="AlphaFoldDB" id="A0A3D8GYJ6"/>
<reference evidence="7 8" key="1">
    <citation type="submission" date="2018-08" db="EMBL/GenBank/DDBJ databases">
        <title>Genome sequence of Marinobacter flavimaris KCTC 12185.</title>
        <authorList>
            <person name="Chun J."/>
            <person name="Kim B.-Y."/>
            <person name="Choi S.-B."/>
            <person name="Kwak M.-J."/>
        </authorList>
    </citation>
    <scope>NUCLEOTIDE SEQUENCE [LARGE SCALE GENOMIC DNA]</scope>
    <source>
        <strain evidence="7 8">KCTC 12185</strain>
    </source>
</reference>
<dbReference type="FunFam" id="3.30.450.20:FF:000099">
    <property type="entry name" value="Sensory box sensor histidine kinase"/>
    <property type="match status" value="1"/>
</dbReference>
<dbReference type="InterPro" id="IPR035919">
    <property type="entry name" value="EAL_sf"/>
</dbReference>
<dbReference type="NCBIfam" id="TIGR00254">
    <property type="entry name" value="GGDEF"/>
    <property type="match status" value="1"/>
</dbReference>
<dbReference type="FunFam" id="3.30.70.270:FF:000001">
    <property type="entry name" value="Diguanylate cyclase domain protein"/>
    <property type="match status" value="1"/>
</dbReference>